<evidence type="ECO:0000256" key="5">
    <source>
        <dbReference type="SAM" id="MobiDB-lite"/>
    </source>
</evidence>
<evidence type="ECO:0000313" key="9">
    <source>
        <dbReference type="EMBL" id="TQM91143.1"/>
    </source>
</evidence>
<feature type="region of interest" description="Disordered" evidence="5">
    <location>
        <begin position="114"/>
        <end position="174"/>
    </location>
</feature>
<dbReference type="InterPro" id="IPR032694">
    <property type="entry name" value="CopC/D"/>
</dbReference>
<dbReference type="AlphaFoldDB" id="A0A543K7X9"/>
<sequence length="210" mass="21869">MAVLIALLLLAPAGTASAHDQLLGSDPEDGAVVEAPDELELEFSGQLSELGLQVVVTDPDGRSVVDGEPEVDGRFVTQDLVDDLGAGTYDVVWRVTSEDGHPISGELSFTVEVTEEPTTEEPTTAAPTTVETSEPVETSEEPTETAAEETTSAEPTATAEPTEDATTGDEQDAVADEGGLPVWAWVIIGLAVVGLLGLLARTWGRGRTDA</sequence>
<evidence type="ECO:0000256" key="7">
    <source>
        <dbReference type="SAM" id="SignalP"/>
    </source>
</evidence>
<gene>
    <name evidence="9" type="ORF">FB476_2869</name>
</gene>
<evidence type="ECO:0000313" key="10">
    <source>
        <dbReference type="Proteomes" id="UP000315133"/>
    </source>
</evidence>
<protein>
    <recommendedName>
        <fullName evidence="8">CopC domain-containing protein</fullName>
    </recommendedName>
</protein>
<keyword evidence="6" id="KW-0812">Transmembrane</keyword>
<keyword evidence="2" id="KW-0479">Metal-binding</keyword>
<feature type="compositionally biased region" description="Low complexity" evidence="5">
    <location>
        <begin position="148"/>
        <end position="160"/>
    </location>
</feature>
<feature type="signal peptide" evidence="7">
    <location>
        <begin position="1"/>
        <end position="18"/>
    </location>
</feature>
<feature type="compositionally biased region" description="Low complexity" evidence="5">
    <location>
        <begin position="120"/>
        <end position="136"/>
    </location>
</feature>
<dbReference type="GO" id="GO:0046688">
    <property type="term" value="P:response to copper ion"/>
    <property type="evidence" value="ECO:0007669"/>
    <property type="project" value="InterPro"/>
</dbReference>
<feature type="domain" description="CopC" evidence="8">
    <location>
        <begin position="19"/>
        <end position="111"/>
    </location>
</feature>
<evidence type="ECO:0000256" key="1">
    <source>
        <dbReference type="ARBA" id="ARBA00004196"/>
    </source>
</evidence>
<keyword evidence="6" id="KW-1133">Transmembrane helix</keyword>
<dbReference type="SUPFAM" id="SSF81296">
    <property type="entry name" value="E set domains"/>
    <property type="match status" value="1"/>
</dbReference>
<evidence type="ECO:0000256" key="3">
    <source>
        <dbReference type="ARBA" id="ARBA00022729"/>
    </source>
</evidence>
<dbReference type="InterPro" id="IPR007348">
    <property type="entry name" value="CopC_dom"/>
</dbReference>
<dbReference type="GO" id="GO:0030313">
    <property type="term" value="C:cell envelope"/>
    <property type="evidence" value="ECO:0007669"/>
    <property type="project" value="UniProtKB-SubCell"/>
</dbReference>
<name>A0A543K7X9_9MICO</name>
<dbReference type="GO" id="GO:0042597">
    <property type="term" value="C:periplasmic space"/>
    <property type="evidence" value="ECO:0007669"/>
    <property type="project" value="InterPro"/>
</dbReference>
<keyword evidence="4" id="KW-0186">Copper</keyword>
<dbReference type="InterPro" id="IPR014756">
    <property type="entry name" value="Ig_E-set"/>
</dbReference>
<keyword evidence="10" id="KW-1185">Reference proteome</keyword>
<keyword evidence="3 7" id="KW-0732">Signal</keyword>
<dbReference type="Gene3D" id="2.60.40.1220">
    <property type="match status" value="1"/>
</dbReference>
<feature type="chain" id="PRO_5022190657" description="CopC domain-containing protein" evidence="7">
    <location>
        <begin position="19"/>
        <end position="210"/>
    </location>
</feature>
<evidence type="ECO:0000256" key="4">
    <source>
        <dbReference type="ARBA" id="ARBA00023008"/>
    </source>
</evidence>
<feature type="transmembrane region" description="Helical" evidence="6">
    <location>
        <begin position="182"/>
        <end position="200"/>
    </location>
</feature>
<dbReference type="InterPro" id="IPR014755">
    <property type="entry name" value="Cu-Rt/internalin_Ig-like"/>
</dbReference>
<dbReference type="PANTHER" id="PTHR34820">
    <property type="entry name" value="INNER MEMBRANE PROTEIN YEBZ"/>
    <property type="match status" value="1"/>
</dbReference>
<organism evidence="9 10">
    <name type="scientific">Ornithinimicrobium humiphilum</name>
    <dbReference type="NCBI Taxonomy" id="125288"/>
    <lineage>
        <taxon>Bacteria</taxon>
        <taxon>Bacillati</taxon>
        <taxon>Actinomycetota</taxon>
        <taxon>Actinomycetes</taxon>
        <taxon>Micrococcales</taxon>
        <taxon>Ornithinimicrobiaceae</taxon>
        <taxon>Ornithinimicrobium</taxon>
    </lineage>
</organism>
<evidence type="ECO:0000256" key="2">
    <source>
        <dbReference type="ARBA" id="ARBA00022723"/>
    </source>
</evidence>
<comment type="caution">
    <text evidence="9">The sequence shown here is derived from an EMBL/GenBank/DDBJ whole genome shotgun (WGS) entry which is preliminary data.</text>
</comment>
<feature type="compositionally biased region" description="Acidic residues" evidence="5">
    <location>
        <begin position="161"/>
        <end position="174"/>
    </location>
</feature>
<dbReference type="GO" id="GO:0005507">
    <property type="term" value="F:copper ion binding"/>
    <property type="evidence" value="ECO:0007669"/>
    <property type="project" value="InterPro"/>
</dbReference>
<evidence type="ECO:0000259" key="8">
    <source>
        <dbReference type="Pfam" id="PF04234"/>
    </source>
</evidence>
<dbReference type="PANTHER" id="PTHR34820:SF4">
    <property type="entry name" value="INNER MEMBRANE PROTEIN YEBZ"/>
    <property type="match status" value="1"/>
</dbReference>
<evidence type="ECO:0000256" key="6">
    <source>
        <dbReference type="SAM" id="Phobius"/>
    </source>
</evidence>
<reference evidence="9 10" key="1">
    <citation type="submission" date="2019-06" db="EMBL/GenBank/DDBJ databases">
        <title>Sequencing the genomes of 1000 actinobacteria strains.</title>
        <authorList>
            <person name="Klenk H.-P."/>
        </authorList>
    </citation>
    <scope>NUCLEOTIDE SEQUENCE [LARGE SCALE GENOMIC DNA]</scope>
    <source>
        <strain evidence="9 10">DSM 12362</strain>
    </source>
</reference>
<dbReference type="GO" id="GO:0006825">
    <property type="term" value="P:copper ion transport"/>
    <property type="evidence" value="ECO:0007669"/>
    <property type="project" value="InterPro"/>
</dbReference>
<dbReference type="Proteomes" id="UP000315133">
    <property type="component" value="Unassembled WGS sequence"/>
</dbReference>
<proteinExistence type="predicted"/>
<dbReference type="Pfam" id="PF04234">
    <property type="entry name" value="CopC"/>
    <property type="match status" value="1"/>
</dbReference>
<accession>A0A543K7X9</accession>
<dbReference type="GO" id="GO:0005886">
    <property type="term" value="C:plasma membrane"/>
    <property type="evidence" value="ECO:0007669"/>
    <property type="project" value="TreeGrafter"/>
</dbReference>
<keyword evidence="6" id="KW-0472">Membrane</keyword>
<feature type="compositionally biased region" description="Acidic residues" evidence="5">
    <location>
        <begin position="137"/>
        <end position="147"/>
    </location>
</feature>
<comment type="subcellular location">
    <subcellularLocation>
        <location evidence="1">Cell envelope</location>
    </subcellularLocation>
</comment>
<dbReference type="EMBL" id="VFPU01000002">
    <property type="protein sequence ID" value="TQM91143.1"/>
    <property type="molecule type" value="Genomic_DNA"/>
</dbReference>